<dbReference type="InterPro" id="IPR020904">
    <property type="entry name" value="Sc_DH/Rdtase_CS"/>
</dbReference>
<dbReference type="GO" id="GO:0016616">
    <property type="term" value="F:oxidoreductase activity, acting on the CH-OH group of donors, NAD or NADP as acceptor"/>
    <property type="evidence" value="ECO:0007669"/>
    <property type="project" value="TreeGrafter"/>
</dbReference>
<gene>
    <name evidence="3" type="ORF">GRAN_0120</name>
</gene>
<dbReference type="RefSeq" id="WP_128911077.1">
    <property type="nucleotide sequence ID" value="NZ_RDSM01000001.1"/>
</dbReference>
<dbReference type="Pfam" id="PF13561">
    <property type="entry name" value="adh_short_C2"/>
    <property type="match status" value="1"/>
</dbReference>
<keyword evidence="4" id="KW-1185">Reference proteome</keyword>
<evidence type="ECO:0000313" key="3">
    <source>
        <dbReference type="EMBL" id="RXH56810.1"/>
    </source>
</evidence>
<evidence type="ECO:0000256" key="2">
    <source>
        <dbReference type="ARBA" id="ARBA00023002"/>
    </source>
</evidence>
<dbReference type="PANTHER" id="PTHR42760:SF5">
    <property type="entry name" value="2-DEHYDRO-3-DEOXY-D-GLUCONATE 5-DEHYDROGENASE"/>
    <property type="match status" value="1"/>
</dbReference>
<proteinExistence type="inferred from homology"/>
<protein>
    <submittedName>
        <fullName evidence="3">2-deoxy-D-gluconate 3-dehydrogenase</fullName>
    </submittedName>
</protein>
<dbReference type="PANTHER" id="PTHR42760">
    <property type="entry name" value="SHORT-CHAIN DEHYDROGENASES/REDUCTASES FAMILY MEMBER"/>
    <property type="match status" value="1"/>
</dbReference>
<sequence length="260" mass="26978">MENTSSASSHILDLFRLDGKVALITGSASGLGAGIAGALAQAGATVAVHGNRRAATDTASTIGGTAHAFRADLGSTEGAEDLFSQVKAQFGKVDILINNAGTIHRAAAEEVALADWQQVLQVNLTSLFQLSQLAARDMIGRSAPGKIVNIASLLSFQGGIRVPAYAASKGGVAQLTKALANEWAPKHIQVNAIAPGYFATTNTEALQADETRNRQILERIPAGRWGQPQDLAGAALFLSSRASDYVTGTVLTVDGGWMGR</sequence>
<name>A0A4Q0T2Y2_9BACT</name>
<dbReference type="NCBIfam" id="NF005559">
    <property type="entry name" value="PRK07231.1"/>
    <property type="match status" value="1"/>
</dbReference>
<dbReference type="InterPro" id="IPR036291">
    <property type="entry name" value="NAD(P)-bd_dom_sf"/>
</dbReference>
<dbReference type="PRINTS" id="PR00080">
    <property type="entry name" value="SDRFAMILY"/>
</dbReference>
<dbReference type="InterPro" id="IPR002347">
    <property type="entry name" value="SDR_fam"/>
</dbReference>
<dbReference type="Proteomes" id="UP000289437">
    <property type="component" value="Unassembled WGS sequence"/>
</dbReference>
<accession>A0A4Q0T2Y2</accession>
<reference evidence="4" key="2">
    <citation type="submission" date="2019-02" db="EMBL/GenBank/DDBJ databases">
        <title>Granulicella sibirica sp. nov., a psychrotolerant acidobacterium isolated from an organic soil layer in forested tundra, West Siberia.</title>
        <authorList>
            <person name="Oshkin I.Y."/>
            <person name="Kulichevskaya I.S."/>
            <person name="Rijpstra W.I.C."/>
            <person name="Sinninghe Damste J.S."/>
            <person name="Rakitin A.L."/>
            <person name="Ravin N.V."/>
            <person name="Dedysh S.N."/>
        </authorList>
    </citation>
    <scope>NUCLEOTIDE SEQUENCE [LARGE SCALE GENOMIC DNA]</scope>
    <source>
        <strain evidence="4">AF10</strain>
    </source>
</reference>
<dbReference type="AlphaFoldDB" id="A0A4Q0T2Y2"/>
<dbReference type="EMBL" id="RDSM01000001">
    <property type="protein sequence ID" value="RXH56810.1"/>
    <property type="molecule type" value="Genomic_DNA"/>
</dbReference>
<evidence type="ECO:0000313" key="4">
    <source>
        <dbReference type="Proteomes" id="UP000289437"/>
    </source>
</evidence>
<dbReference type="SUPFAM" id="SSF51735">
    <property type="entry name" value="NAD(P)-binding Rossmann-fold domains"/>
    <property type="match status" value="1"/>
</dbReference>
<reference evidence="3 4" key="1">
    <citation type="submission" date="2018-11" db="EMBL/GenBank/DDBJ databases">
        <authorList>
            <person name="Mardanov A.V."/>
            <person name="Ravin N.V."/>
            <person name="Dedysh S.N."/>
        </authorList>
    </citation>
    <scope>NUCLEOTIDE SEQUENCE [LARGE SCALE GENOMIC DNA]</scope>
    <source>
        <strain evidence="3 4">AF10</strain>
    </source>
</reference>
<dbReference type="OrthoDB" id="9803333at2"/>
<dbReference type="Gene3D" id="3.40.50.720">
    <property type="entry name" value="NAD(P)-binding Rossmann-like Domain"/>
    <property type="match status" value="1"/>
</dbReference>
<comment type="caution">
    <text evidence="3">The sequence shown here is derived from an EMBL/GenBank/DDBJ whole genome shotgun (WGS) entry which is preliminary data.</text>
</comment>
<evidence type="ECO:0000256" key="1">
    <source>
        <dbReference type="ARBA" id="ARBA00006484"/>
    </source>
</evidence>
<dbReference type="FunFam" id="3.40.50.720:FF:000084">
    <property type="entry name" value="Short-chain dehydrogenase reductase"/>
    <property type="match status" value="1"/>
</dbReference>
<comment type="similarity">
    <text evidence="1">Belongs to the short-chain dehydrogenases/reductases (SDR) family.</text>
</comment>
<organism evidence="3 4">
    <name type="scientific">Granulicella sibirica</name>
    <dbReference type="NCBI Taxonomy" id="2479048"/>
    <lineage>
        <taxon>Bacteria</taxon>
        <taxon>Pseudomonadati</taxon>
        <taxon>Acidobacteriota</taxon>
        <taxon>Terriglobia</taxon>
        <taxon>Terriglobales</taxon>
        <taxon>Acidobacteriaceae</taxon>
        <taxon>Granulicella</taxon>
    </lineage>
</organism>
<dbReference type="PROSITE" id="PS00061">
    <property type="entry name" value="ADH_SHORT"/>
    <property type="match status" value="1"/>
</dbReference>
<dbReference type="PRINTS" id="PR00081">
    <property type="entry name" value="GDHRDH"/>
</dbReference>
<keyword evidence="2" id="KW-0560">Oxidoreductase</keyword>